<dbReference type="AlphaFoldDB" id="A0A0V8AJT0"/>
<name>A0A0V8AJT0_LACLL</name>
<dbReference type="Gene3D" id="3.30.70.100">
    <property type="match status" value="1"/>
</dbReference>
<sequence length="46" mass="5015">MSKIVMKLDELSCPSCMAKIEGALNTTNGVEMAKVAVQRFKSQGRI</sequence>
<accession>A0A0V8AJT0</accession>
<dbReference type="InterPro" id="IPR017969">
    <property type="entry name" value="Heavy-metal-associated_CS"/>
</dbReference>
<reference evidence="1 2" key="1">
    <citation type="journal article" date="2017" name="BMC Genomics">
        <title>Comparative and functional genomics of the Lactococcus lactis taxon; insights into evolution and niche adaptation.</title>
        <authorList>
            <person name="Kelleher P."/>
            <person name="Bottacini F."/>
            <person name="Mahony J."/>
            <person name="Kilcawley K.N."/>
            <person name="van Sinderen D."/>
        </authorList>
    </citation>
    <scope>NUCLEOTIDE SEQUENCE [LARGE SCALE GENOMIC DNA]</scope>
    <source>
        <strain evidence="1 2">UC06</strain>
    </source>
</reference>
<proteinExistence type="predicted"/>
<evidence type="ECO:0000313" key="2">
    <source>
        <dbReference type="Proteomes" id="UP000192095"/>
    </source>
</evidence>
<organism evidence="1 2">
    <name type="scientific">Lactococcus lactis subsp. lactis</name>
    <name type="common">Streptococcus lactis</name>
    <dbReference type="NCBI Taxonomy" id="1360"/>
    <lineage>
        <taxon>Bacteria</taxon>
        <taxon>Bacillati</taxon>
        <taxon>Bacillota</taxon>
        <taxon>Bacilli</taxon>
        <taxon>Lactobacillales</taxon>
        <taxon>Streptococcaceae</taxon>
        <taxon>Lactococcus</taxon>
    </lineage>
</organism>
<gene>
    <name evidence="1" type="ORF">LLUC06_2298</name>
</gene>
<dbReference type="PROSITE" id="PS01047">
    <property type="entry name" value="HMA_1"/>
    <property type="match status" value="1"/>
</dbReference>
<dbReference type="Proteomes" id="UP000192095">
    <property type="component" value="Chromosome"/>
</dbReference>
<evidence type="ECO:0000313" key="1">
    <source>
        <dbReference type="EMBL" id="ARE21839.1"/>
    </source>
</evidence>
<protein>
    <submittedName>
        <fullName evidence="1">Copper chaperone</fullName>
    </submittedName>
</protein>
<dbReference type="SUPFAM" id="SSF55008">
    <property type="entry name" value="HMA, heavy metal-associated domain"/>
    <property type="match status" value="1"/>
</dbReference>
<dbReference type="GO" id="GO:0046872">
    <property type="term" value="F:metal ion binding"/>
    <property type="evidence" value="ECO:0007669"/>
    <property type="project" value="InterPro"/>
</dbReference>
<dbReference type="InterPro" id="IPR036163">
    <property type="entry name" value="HMA_dom_sf"/>
</dbReference>
<dbReference type="EMBL" id="CP015902">
    <property type="protein sequence ID" value="ARE21839.1"/>
    <property type="molecule type" value="Genomic_DNA"/>
</dbReference>